<protein>
    <recommendedName>
        <fullName evidence="1">tRNA intron endonuclease catalytic domain-containing protein</fullName>
    </recommendedName>
</protein>
<evidence type="ECO:0000313" key="3">
    <source>
        <dbReference type="EMBL" id="PMB75855.1"/>
    </source>
</evidence>
<sequence>MKECTKAKYLREKRELVCYTGEKLDFYETVYMCKKGKIIITDEDQKTLEWYDIVLDRSQLENNAWILFSVYYDLRERGRILKYGPFQNSFTLYQNNKPISLVFVYEETFEFKVSTLLDLLDAAKRLNREAILAVVDKHGDVSYYTFEKFS</sequence>
<proteinExistence type="predicted"/>
<dbReference type="RefSeq" id="WP_014558286.1">
    <property type="nucleotide sequence ID" value="NZ_JADEZV010000001.1"/>
</dbReference>
<evidence type="ECO:0000259" key="1">
    <source>
        <dbReference type="Pfam" id="PF01974"/>
    </source>
</evidence>
<organism evidence="3 4">
    <name type="scientific">Fervidicoccus fontis</name>
    <dbReference type="NCBI Taxonomy" id="683846"/>
    <lineage>
        <taxon>Archaea</taxon>
        <taxon>Thermoproteota</taxon>
        <taxon>Thermoprotei</taxon>
        <taxon>Fervidicoccales</taxon>
        <taxon>Fervidicoccaceae</taxon>
        <taxon>Fervidicoccus</taxon>
    </lineage>
</organism>
<dbReference type="InterPro" id="IPR006677">
    <property type="entry name" value="tRNA_intron_Endonuc_cat-like"/>
</dbReference>
<dbReference type="SUPFAM" id="SSF53032">
    <property type="entry name" value="tRNA-intron endonuclease catalytic domain-like"/>
    <property type="match status" value="1"/>
</dbReference>
<dbReference type="Proteomes" id="UP000652307">
    <property type="component" value="Unassembled WGS sequence"/>
</dbReference>
<feature type="domain" description="tRNA intron endonuclease catalytic" evidence="1">
    <location>
        <begin position="65"/>
        <end position="143"/>
    </location>
</feature>
<dbReference type="InterPro" id="IPR036167">
    <property type="entry name" value="tRNA_intron_Endo_cat-like_sf"/>
</dbReference>
<evidence type="ECO:0000313" key="2">
    <source>
        <dbReference type="EMBL" id="MBE9390516.1"/>
    </source>
</evidence>
<dbReference type="EMBL" id="JADEZV010000001">
    <property type="protein sequence ID" value="MBE9390516.1"/>
    <property type="molecule type" value="Genomic_DNA"/>
</dbReference>
<reference evidence="2" key="2">
    <citation type="submission" date="2020-10" db="EMBL/GenBank/DDBJ databases">
        <title>Fervidococcus fontis strain 3639Fd - the first crenarchaeon capable of growth on lipids.</title>
        <authorList>
            <person name="Kochetkova T.V."/>
            <person name="Elcheninov A.G."/>
            <person name="Toschakov S.V."/>
            <person name="Kublanov I.V."/>
        </authorList>
    </citation>
    <scope>NUCLEOTIDE SEQUENCE</scope>
    <source>
        <strain evidence="2">3639Fd</strain>
    </source>
</reference>
<dbReference type="EMBL" id="PNIM01000005">
    <property type="protein sequence ID" value="PMB75855.1"/>
    <property type="molecule type" value="Genomic_DNA"/>
</dbReference>
<comment type="caution">
    <text evidence="3">The sequence shown here is derived from an EMBL/GenBank/DDBJ whole genome shotgun (WGS) entry which is preliminary data.</text>
</comment>
<dbReference type="GO" id="GO:0000213">
    <property type="term" value="F:tRNA-intron lyase activity"/>
    <property type="evidence" value="ECO:0007669"/>
    <property type="project" value="InterPro"/>
</dbReference>
<dbReference type="Proteomes" id="UP000237153">
    <property type="component" value="Unassembled WGS sequence"/>
</dbReference>
<dbReference type="AlphaFoldDB" id="A0A2J6N8V9"/>
<dbReference type="OMA" id="WVEFEVY"/>
<name>A0A2J6N8V9_9CREN</name>
<dbReference type="GO" id="GO:0006388">
    <property type="term" value="P:tRNA splicing, via endonucleolytic cleavage and ligation"/>
    <property type="evidence" value="ECO:0007669"/>
    <property type="project" value="InterPro"/>
</dbReference>
<dbReference type="GeneID" id="12450247"/>
<dbReference type="Pfam" id="PF01974">
    <property type="entry name" value="tRNA_int_endo"/>
    <property type="match status" value="1"/>
</dbReference>
<evidence type="ECO:0000313" key="4">
    <source>
        <dbReference type="Proteomes" id="UP000237153"/>
    </source>
</evidence>
<dbReference type="Gene3D" id="3.40.1350.150">
    <property type="match status" value="1"/>
</dbReference>
<reference evidence="3 4" key="1">
    <citation type="submission" date="2018-01" db="EMBL/GenBank/DDBJ databases">
        <title>Metagenomic assembled genomes from two thermal pools in the Uzon Caldera, Kamchatka, Russia.</title>
        <authorList>
            <person name="Wilkins L."/>
            <person name="Ettinger C."/>
        </authorList>
    </citation>
    <scope>NUCLEOTIDE SEQUENCE [LARGE SCALE GENOMIC DNA]</scope>
    <source>
        <strain evidence="3">ZAV-06</strain>
    </source>
</reference>
<accession>A0A2J6N8V9</accession>
<gene>
    <name evidence="3" type="ORF">C0188_01355</name>
    <name evidence="2" type="ORF">IOK49_00225</name>
</gene>